<keyword evidence="1" id="KW-0812">Transmembrane</keyword>
<protein>
    <submittedName>
        <fullName evidence="2">Uncharacterized protein</fullName>
    </submittedName>
</protein>
<proteinExistence type="predicted"/>
<feature type="transmembrane region" description="Helical" evidence="1">
    <location>
        <begin position="79"/>
        <end position="100"/>
    </location>
</feature>
<keyword evidence="1" id="KW-0472">Membrane</keyword>
<feature type="transmembrane region" description="Helical" evidence="1">
    <location>
        <begin position="38"/>
        <end position="59"/>
    </location>
</feature>
<reference evidence="3" key="1">
    <citation type="submission" date="2019-03" db="EMBL/GenBank/DDBJ databases">
        <title>Weissella sp. 26KH-42 Genome sequencing.</title>
        <authorList>
            <person name="Heo J."/>
            <person name="Kim S.-J."/>
            <person name="Kim J.-S."/>
            <person name="Hong S.-B."/>
            <person name="Kwon S.-W."/>
        </authorList>
    </citation>
    <scope>NUCLEOTIDE SEQUENCE [LARGE SCALE GENOMIC DNA]</scope>
    <source>
        <strain evidence="3">26KH-42</strain>
    </source>
</reference>
<evidence type="ECO:0000313" key="3">
    <source>
        <dbReference type="Proteomes" id="UP000292886"/>
    </source>
</evidence>
<evidence type="ECO:0000313" key="2">
    <source>
        <dbReference type="EMBL" id="QBO36437.1"/>
    </source>
</evidence>
<evidence type="ECO:0000256" key="1">
    <source>
        <dbReference type="SAM" id="Phobius"/>
    </source>
</evidence>
<dbReference type="KEGG" id="wei:EQG49_08130"/>
<dbReference type="RefSeq" id="WP_133363514.1">
    <property type="nucleotide sequence ID" value="NZ_CP037940.1"/>
</dbReference>
<sequence length="107" mass="11594">MAVSVIIYWGLSVALAVLAVWALIMTFVYFTKQVGGNLFMLVVIDLLAGLVGLAGWVVYSNTSWSNYWLTASPKTTSSLLLISWIALLVLAVVQFVLTVVDAKRVAA</sequence>
<keyword evidence="1" id="KW-1133">Transmembrane helix</keyword>
<dbReference type="Proteomes" id="UP000292886">
    <property type="component" value="Chromosome"/>
</dbReference>
<keyword evidence="3" id="KW-1185">Reference proteome</keyword>
<dbReference type="AlphaFoldDB" id="A0A4P6YUR5"/>
<accession>A0A4P6YUR5</accession>
<name>A0A4P6YUR5_9LACO</name>
<feature type="transmembrane region" description="Helical" evidence="1">
    <location>
        <begin position="6"/>
        <end position="31"/>
    </location>
</feature>
<gene>
    <name evidence="2" type="ORF">EQG49_08130</name>
</gene>
<organism evidence="2 3">
    <name type="scientific">Periweissella cryptocerci</name>
    <dbReference type="NCBI Taxonomy" id="2506420"/>
    <lineage>
        <taxon>Bacteria</taxon>
        <taxon>Bacillati</taxon>
        <taxon>Bacillota</taxon>
        <taxon>Bacilli</taxon>
        <taxon>Lactobacillales</taxon>
        <taxon>Lactobacillaceae</taxon>
        <taxon>Periweissella</taxon>
    </lineage>
</organism>
<dbReference type="EMBL" id="CP037940">
    <property type="protein sequence ID" value="QBO36437.1"/>
    <property type="molecule type" value="Genomic_DNA"/>
</dbReference>